<sequence>MTLHPKIQELKRRAGAISYSNVSVNERGELDKSLLDQRIVEGYAVIWGERNLHGEIFVKGAFAKSIREHGPGSGSSYEIKFLYNHNTDEPLSLFEELKEDDTGLYFRTKPLDAVDRAEQTLIQLRSGTLNNYSQGFNYIWDKMEWDEATESIIVRECQLFELSVATIPSGLTTYTVRSAEDLDYLNDETEYFIKSLPRNKQLEARQLFSRHKALANFEPSEQRTLEIDKPQGVDISYIINNF</sequence>
<feature type="domain" description="Prohead serine protease" evidence="4">
    <location>
        <begin position="36"/>
        <end position="180"/>
    </location>
</feature>
<evidence type="ECO:0000256" key="1">
    <source>
        <dbReference type="ARBA" id="ARBA00022612"/>
    </source>
</evidence>
<comment type="caution">
    <text evidence="5">The sequence shown here is derived from an EMBL/GenBank/DDBJ whole genome shotgun (WGS) entry which is preliminary data.</text>
</comment>
<accession>A0ABX4KI82</accession>
<dbReference type="Pfam" id="PF04586">
    <property type="entry name" value="Peptidase_S78"/>
    <property type="match status" value="1"/>
</dbReference>
<dbReference type="Proteomes" id="UP000222523">
    <property type="component" value="Unassembled WGS sequence"/>
</dbReference>
<keyword evidence="6" id="KW-1185">Reference proteome</keyword>
<evidence type="ECO:0000256" key="3">
    <source>
        <dbReference type="ARBA" id="ARBA00022801"/>
    </source>
</evidence>
<keyword evidence="2" id="KW-0645">Protease</keyword>
<evidence type="ECO:0000313" key="6">
    <source>
        <dbReference type="Proteomes" id="UP000222523"/>
    </source>
</evidence>
<evidence type="ECO:0000313" key="5">
    <source>
        <dbReference type="EMBL" id="PHJ87198.1"/>
    </source>
</evidence>
<gene>
    <name evidence="5" type="ORF">VF04_35055</name>
</gene>
<organism evidence="5 6">
    <name type="scientific">Nostoc linckia z7</name>
    <dbReference type="NCBI Taxonomy" id="1628745"/>
    <lineage>
        <taxon>Bacteria</taxon>
        <taxon>Bacillati</taxon>
        <taxon>Cyanobacteriota</taxon>
        <taxon>Cyanophyceae</taxon>
        <taxon>Nostocales</taxon>
        <taxon>Nostocaceae</taxon>
        <taxon>Nostoc</taxon>
    </lineage>
</organism>
<keyword evidence="1" id="KW-1188">Viral release from host cell</keyword>
<reference evidence="5 6" key="1">
    <citation type="submission" date="2015-02" db="EMBL/GenBank/DDBJ databases">
        <title>Nostoc linckia genome annotation.</title>
        <authorList>
            <person name="Zhou Z."/>
        </authorList>
    </citation>
    <scope>NUCLEOTIDE SEQUENCE [LARGE SCALE GENOMIC DNA]</scope>
    <source>
        <strain evidence="6">z7</strain>
    </source>
</reference>
<dbReference type="NCBIfam" id="TIGR01543">
    <property type="entry name" value="proheadase_HK97"/>
    <property type="match status" value="1"/>
</dbReference>
<protein>
    <recommendedName>
        <fullName evidence="4">Prohead serine protease domain-containing protein</fullName>
    </recommendedName>
</protein>
<dbReference type="InterPro" id="IPR006433">
    <property type="entry name" value="Prohead_protease"/>
</dbReference>
<keyword evidence="3" id="KW-0378">Hydrolase</keyword>
<dbReference type="InterPro" id="IPR054613">
    <property type="entry name" value="Peptidase_S78_dom"/>
</dbReference>
<evidence type="ECO:0000259" key="4">
    <source>
        <dbReference type="Pfam" id="PF04586"/>
    </source>
</evidence>
<evidence type="ECO:0000256" key="2">
    <source>
        <dbReference type="ARBA" id="ARBA00022670"/>
    </source>
</evidence>
<name>A0ABX4KI82_NOSLI</name>
<dbReference type="EMBL" id="LAHC01000163">
    <property type="protein sequence ID" value="PHJ87198.1"/>
    <property type="molecule type" value="Genomic_DNA"/>
</dbReference>
<proteinExistence type="predicted"/>